<dbReference type="InterPro" id="IPR051326">
    <property type="entry name" value="Kynurenine-oxoglutarate_AT"/>
</dbReference>
<dbReference type="InterPro" id="IPR015422">
    <property type="entry name" value="PyrdxlP-dep_Trfase_small"/>
</dbReference>
<evidence type="ECO:0000256" key="6">
    <source>
        <dbReference type="ARBA" id="ARBA00022898"/>
    </source>
</evidence>
<evidence type="ECO:0000259" key="8">
    <source>
        <dbReference type="Pfam" id="PF00155"/>
    </source>
</evidence>
<dbReference type="PANTHER" id="PTHR43807">
    <property type="entry name" value="FI04487P"/>
    <property type="match status" value="1"/>
</dbReference>
<evidence type="ECO:0000256" key="1">
    <source>
        <dbReference type="ARBA" id="ARBA00001933"/>
    </source>
</evidence>
<dbReference type="Pfam" id="PF00155">
    <property type="entry name" value="Aminotran_1_2"/>
    <property type="match status" value="1"/>
</dbReference>
<comment type="pathway">
    <text evidence="7">Amino-acid degradation; L-kynurenine degradation; kynurenate from L-kynurenine: step 1/2.</text>
</comment>
<dbReference type="EMBL" id="CACRXK020005724">
    <property type="protein sequence ID" value="CAB4007196.1"/>
    <property type="molecule type" value="Genomic_DNA"/>
</dbReference>
<accession>A0A6S7HQ93</accession>
<evidence type="ECO:0000256" key="2">
    <source>
        <dbReference type="ARBA" id="ARBA00007441"/>
    </source>
</evidence>
<dbReference type="Gene3D" id="3.90.1150.10">
    <property type="entry name" value="Aspartate Aminotransferase, domain 1"/>
    <property type="match status" value="1"/>
</dbReference>
<sequence>MVPVLRNLRINFAGKTIRSSFCLLRNCRPLGTEIRSISEMASQKDVIEPAKRLSSLGKNVWVEFGKLNAQYKTVNVGQGFPDYKPPDYLIKTLATASESENDLMHQYTRSQGHPRLVKSIASLFSKLHGRDIQAMSEVLITNGAYESLFSAISAFVNEGDEVIIIEPFFDCYVKMVNFIGGVPVGVPLRPSADNWRSSKGWKIDPKELEAAFSPKTKAIIFNTPNNPLGKVFERDEMEMIAGIISKHNAICISDEVYEWLVYPGNDHIRIATLPGMWERTVTISSAGKTFSATGWKIGWSVGPERLISHMASVHANSLYVLPTPTQEAVAIGLEREEKLLGTEESYFHEMTTSLLKKRDYEVKILRDAGFDPVVPDGGYFIMADTSKLGVTFPDGESDEPYDMQFCKWMIKDKGIAAIPPSAFYYQHGKLAEKFIRLCFIKKDSTLKELEDALKKW</sequence>
<dbReference type="PANTHER" id="PTHR43807:SF20">
    <property type="entry name" value="FI04487P"/>
    <property type="match status" value="1"/>
</dbReference>
<dbReference type="Proteomes" id="UP001152795">
    <property type="component" value="Unassembled WGS sequence"/>
</dbReference>
<dbReference type="InterPro" id="IPR015421">
    <property type="entry name" value="PyrdxlP-dep_Trfase_major"/>
</dbReference>
<evidence type="ECO:0000313" key="10">
    <source>
        <dbReference type="Proteomes" id="UP001152795"/>
    </source>
</evidence>
<comment type="cofactor">
    <cofactor evidence="1">
        <name>pyridoxal 5'-phosphate</name>
        <dbReference type="ChEBI" id="CHEBI:597326"/>
    </cofactor>
</comment>
<dbReference type="InterPro" id="IPR004839">
    <property type="entry name" value="Aminotransferase_I/II_large"/>
</dbReference>
<evidence type="ECO:0000313" key="9">
    <source>
        <dbReference type="EMBL" id="CAB4007196.1"/>
    </source>
</evidence>
<dbReference type="InterPro" id="IPR015424">
    <property type="entry name" value="PyrdxlP-dep_Trfase"/>
</dbReference>
<protein>
    <submittedName>
        <fullName evidence="9">Kynurenine--oxoglutarate transaminase 1</fullName>
    </submittedName>
</protein>
<dbReference type="GO" id="GO:0016212">
    <property type="term" value="F:kynurenine-oxoglutarate transaminase activity"/>
    <property type="evidence" value="ECO:0007669"/>
    <property type="project" value="TreeGrafter"/>
</dbReference>
<proteinExistence type="inferred from homology"/>
<evidence type="ECO:0000256" key="4">
    <source>
        <dbReference type="ARBA" id="ARBA00022576"/>
    </source>
</evidence>
<name>A0A6S7HQ93_PARCT</name>
<evidence type="ECO:0000256" key="7">
    <source>
        <dbReference type="ARBA" id="ARBA00024016"/>
    </source>
</evidence>
<evidence type="ECO:0000256" key="3">
    <source>
        <dbReference type="ARBA" id="ARBA00011738"/>
    </source>
</evidence>
<dbReference type="Gene3D" id="3.40.640.10">
    <property type="entry name" value="Type I PLP-dependent aspartate aminotransferase-like (Major domain)"/>
    <property type="match status" value="1"/>
</dbReference>
<keyword evidence="10" id="KW-1185">Reference proteome</keyword>
<reference evidence="9" key="1">
    <citation type="submission" date="2020-04" db="EMBL/GenBank/DDBJ databases">
        <authorList>
            <person name="Alioto T."/>
            <person name="Alioto T."/>
            <person name="Gomez Garrido J."/>
        </authorList>
    </citation>
    <scope>NUCLEOTIDE SEQUENCE</scope>
    <source>
        <strain evidence="9">A484AB</strain>
    </source>
</reference>
<feature type="domain" description="Aminotransferase class I/classII large" evidence="8">
    <location>
        <begin position="73"/>
        <end position="452"/>
    </location>
</feature>
<dbReference type="OrthoDB" id="2414662at2759"/>
<comment type="caution">
    <text evidence="9">The sequence shown here is derived from an EMBL/GenBank/DDBJ whole genome shotgun (WGS) entry which is preliminary data.</text>
</comment>
<keyword evidence="5" id="KW-0808">Transferase</keyword>
<organism evidence="9 10">
    <name type="scientific">Paramuricea clavata</name>
    <name type="common">Red gorgonian</name>
    <name type="synonym">Violescent sea-whip</name>
    <dbReference type="NCBI Taxonomy" id="317549"/>
    <lineage>
        <taxon>Eukaryota</taxon>
        <taxon>Metazoa</taxon>
        <taxon>Cnidaria</taxon>
        <taxon>Anthozoa</taxon>
        <taxon>Octocorallia</taxon>
        <taxon>Malacalcyonacea</taxon>
        <taxon>Plexauridae</taxon>
        <taxon>Paramuricea</taxon>
    </lineage>
</organism>
<comment type="subunit">
    <text evidence="3">Homodimer.</text>
</comment>
<gene>
    <name evidence="9" type="ORF">PACLA_8A023615</name>
</gene>
<dbReference type="FunFam" id="3.90.1150.10:FF:000021">
    <property type="entry name" value="Kynurenine--oxoglutarate transaminase 3"/>
    <property type="match status" value="1"/>
</dbReference>
<dbReference type="GO" id="GO:0070189">
    <property type="term" value="P:kynurenine metabolic process"/>
    <property type="evidence" value="ECO:0007669"/>
    <property type="project" value="UniProtKB-ARBA"/>
</dbReference>
<comment type="similarity">
    <text evidence="2">Belongs to the class-I pyridoxal-phosphate-dependent aminotransferase family.</text>
</comment>
<keyword evidence="6" id="KW-0663">Pyridoxal phosphate</keyword>
<keyword evidence="4" id="KW-0032">Aminotransferase</keyword>
<dbReference type="CDD" id="cd00609">
    <property type="entry name" value="AAT_like"/>
    <property type="match status" value="1"/>
</dbReference>
<dbReference type="FunFam" id="3.40.640.10:FF:000024">
    <property type="entry name" value="Kynurenine--oxoglutarate transaminase 3"/>
    <property type="match status" value="1"/>
</dbReference>
<dbReference type="GO" id="GO:0030170">
    <property type="term" value="F:pyridoxal phosphate binding"/>
    <property type="evidence" value="ECO:0007669"/>
    <property type="project" value="InterPro"/>
</dbReference>
<dbReference type="SUPFAM" id="SSF53383">
    <property type="entry name" value="PLP-dependent transferases"/>
    <property type="match status" value="1"/>
</dbReference>
<dbReference type="GO" id="GO:0005739">
    <property type="term" value="C:mitochondrion"/>
    <property type="evidence" value="ECO:0007669"/>
    <property type="project" value="TreeGrafter"/>
</dbReference>
<dbReference type="AlphaFoldDB" id="A0A6S7HQ93"/>
<evidence type="ECO:0000256" key="5">
    <source>
        <dbReference type="ARBA" id="ARBA00022679"/>
    </source>
</evidence>